<dbReference type="EMBL" id="JAOPGA020001491">
    <property type="protein sequence ID" value="KAL0488908.1"/>
    <property type="molecule type" value="Genomic_DNA"/>
</dbReference>
<feature type="chain" id="PRO_5044002686" evidence="1">
    <location>
        <begin position="25"/>
        <end position="189"/>
    </location>
</feature>
<keyword evidence="3" id="KW-1185">Reference proteome</keyword>
<evidence type="ECO:0000313" key="2">
    <source>
        <dbReference type="EMBL" id="KAL0488908.1"/>
    </source>
</evidence>
<evidence type="ECO:0000256" key="1">
    <source>
        <dbReference type="SAM" id="SignalP"/>
    </source>
</evidence>
<proteinExistence type="predicted"/>
<protein>
    <submittedName>
        <fullName evidence="2">Uncharacterized protein</fullName>
    </submittedName>
</protein>
<dbReference type="Proteomes" id="UP001431209">
    <property type="component" value="Unassembled WGS sequence"/>
</dbReference>
<gene>
    <name evidence="2" type="ORF">AKO1_013519</name>
</gene>
<feature type="signal peptide" evidence="1">
    <location>
        <begin position="1"/>
        <end position="24"/>
    </location>
</feature>
<dbReference type="AlphaFoldDB" id="A0AAW2ZHS9"/>
<accession>A0AAW2ZHS9</accession>
<name>A0AAW2ZHS9_9EUKA</name>
<reference evidence="2 3" key="1">
    <citation type="submission" date="2024-03" db="EMBL/GenBank/DDBJ databases">
        <title>The Acrasis kona genome and developmental transcriptomes reveal deep origins of eukaryotic multicellular pathways.</title>
        <authorList>
            <person name="Sheikh S."/>
            <person name="Fu C.-J."/>
            <person name="Brown M.W."/>
            <person name="Baldauf S.L."/>
        </authorList>
    </citation>
    <scope>NUCLEOTIDE SEQUENCE [LARGE SCALE GENOMIC DNA]</scope>
    <source>
        <strain evidence="2 3">ATCC MYA-3509</strain>
    </source>
</reference>
<evidence type="ECO:0000313" key="3">
    <source>
        <dbReference type="Proteomes" id="UP001431209"/>
    </source>
</evidence>
<sequence length="189" mass="21905">MRFQHRATIIVFSLVIILLEIIEAKSNRLIQLQANSYINHLDFIKLKSLGVEYLERIREDETYLCKYNNDDLEPLKSSPLVKNVKFHNNELVYGPIIRQRLESEHPGVIVPVAIWAFDNFRDRKYSESVRVNGLIKEMLGRETNFRMGEGIKIDLTLDEVRRVAGIDGIRQIEQDDQIAPVPFVGILSK</sequence>
<keyword evidence="1" id="KW-0732">Signal</keyword>
<organism evidence="2 3">
    <name type="scientific">Acrasis kona</name>
    <dbReference type="NCBI Taxonomy" id="1008807"/>
    <lineage>
        <taxon>Eukaryota</taxon>
        <taxon>Discoba</taxon>
        <taxon>Heterolobosea</taxon>
        <taxon>Tetramitia</taxon>
        <taxon>Eutetramitia</taxon>
        <taxon>Acrasidae</taxon>
        <taxon>Acrasis</taxon>
    </lineage>
</organism>
<comment type="caution">
    <text evidence="2">The sequence shown here is derived from an EMBL/GenBank/DDBJ whole genome shotgun (WGS) entry which is preliminary data.</text>
</comment>